<feature type="region of interest" description="Disordered" evidence="4">
    <location>
        <begin position="111"/>
        <end position="220"/>
    </location>
</feature>
<dbReference type="Gene3D" id="1.10.10.10">
    <property type="entry name" value="Winged helix-like DNA-binding domain superfamily/Winged helix DNA-binding domain"/>
    <property type="match status" value="1"/>
</dbReference>
<feature type="domain" description="HSF-type DNA-binding" evidence="5">
    <location>
        <begin position="235"/>
        <end position="303"/>
    </location>
</feature>
<keyword evidence="7" id="KW-1185">Reference proteome</keyword>
<evidence type="ECO:0000256" key="1">
    <source>
        <dbReference type="ARBA" id="ARBA00004123"/>
    </source>
</evidence>
<evidence type="ECO:0000256" key="4">
    <source>
        <dbReference type="SAM" id="MobiDB-lite"/>
    </source>
</evidence>
<feature type="compositionally biased region" description="Polar residues" evidence="4">
    <location>
        <begin position="202"/>
        <end position="220"/>
    </location>
</feature>
<feature type="compositionally biased region" description="Low complexity" evidence="4">
    <location>
        <begin position="400"/>
        <end position="414"/>
    </location>
</feature>
<evidence type="ECO:0000256" key="3">
    <source>
        <dbReference type="ARBA" id="ARBA00023242"/>
    </source>
</evidence>
<evidence type="ECO:0000259" key="5">
    <source>
        <dbReference type="Pfam" id="PF00447"/>
    </source>
</evidence>
<dbReference type="GO" id="GO:0003700">
    <property type="term" value="F:DNA-binding transcription factor activity"/>
    <property type="evidence" value="ECO:0007669"/>
    <property type="project" value="InterPro"/>
</dbReference>
<proteinExistence type="predicted"/>
<feature type="compositionally biased region" description="Gly residues" evidence="4">
    <location>
        <begin position="157"/>
        <end position="167"/>
    </location>
</feature>
<evidence type="ECO:0000313" key="6">
    <source>
        <dbReference type="EMBL" id="GMH73028.1"/>
    </source>
</evidence>
<name>A0A9W7APZ0_9STRA</name>
<accession>A0A9W7APZ0</accession>
<protein>
    <recommendedName>
        <fullName evidence="5">HSF-type DNA-binding domain-containing protein</fullName>
    </recommendedName>
</protein>
<dbReference type="GO" id="GO:0005634">
    <property type="term" value="C:nucleus"/>
    <property type="evidence" value="ECO:0007669"/>
    <property type="project" value="UniProtKB-SubCell"/>
</dbReference>
<reference evidence="7" key="1">
    <citation type="journal article" date="2023" name="Commun. Biol.">
        <title>Genome analysis of Parmales, the sister group of diatoms, reveals the evolutionary specialization of diatoms from phago-mixotrophs to photoautotrophs.</title>
        <authorList>
            <person name="Ban H."/>
            <person name="Sato S."/>
            <person name="Yoshikawa S."/>
            <person name="Yamada K."/>
            <person name="Nakamura Y."/>
            <person name="Ichinomiya M."/>
            <person name="Sato N."/>
            <person name="Blanc-Mathieu R."/>
            <person name="Endo H."/>
            <person name="Kuwata A."/>
            <person name="Ogata H."/>
        </authorList>
    </citation>
    <scope>NUCLEOTIDE SEQUENCE [LARGE SCALE GENOMIC DNA]</scope>
    <source>
        <strain evidence="7">NIES 3701</strain>
    </source>
</reference>
<gene>
    <name evidence="6" type="ORF">TrST_g10216</name>
</gene>
<dbReference type="InterPro" id="IPR036390">
    <property type="entry name" value="WH_DNA-bd_sf"/>
</dbReference>
<evidence type="ECO:0000313" key="7">
    <source>
        <dbReference type="Proteomes" id="UP001165085"/>
    </source>
</evidence>
<dbReference type="EMBL" id="BRXY01000163">
    <property type="protein sequence ID" value="GMH73028.1"/>
    <property type="molecule type" value="Genomic_DNA"/>
</dbReference>
<keyword evidence="3" id="KW-0539">Nucleus</keyword>
<evidence type="ECO:0000256" key="2">
    <source>
        <dbReference type="ARBA" id="ARBA00023125"/>
    </source>
</evidence>
<comment type="subcellular location">
    <subcellularLocation>
        <location evidence="1">Nucleus</location>
    </subcellularLocation>
</comment>
<dbReference type="Proteomes" id="UP001165085">
    <property type="component" value="Unassembled WGS sequence"/>
</dbReference>
<dbReference type="Pfam" id="PF00447">
    <property type="entry name" value="HSF_DNA-bind"/>
    <property type="match status" value="1"/>
</dbReference>
<dbReference type="OrthoDB" id="60033at2759"/>
<organism evidence="6 7">
    <name type="scientific">Triparma strigata</name>
    <dbReference type="NCBI Taxonomy" id="1606541"/>
    <lineage>
        <taxon>Eukaryota</taxon>
        <taxon>Sar</taxon>
        <taxon>Stramenopiles</taxon>
        <taxon>Ochrophyta</taxon>
        <taxon>Bolidophyceae</taxon>
        <taxon>Parmales</taxon>
        <taxon>Triparmaceae</taxon>
        <taxon>Triparma</taxon>
    </lineage>
</organism>
<feature type="compositionally biased region" description="Low complexity" evidence="4">
    <location>
        <begin position="192"/>
        <end position="201"/>
    </location>
</feature>
<dbReference type="InterPro" id="IPR000232">
    <property type="entry name" value="HSF_DNA-bd"/>
</dbReference>
<keyword evidence="2" id="KW-0238">DNA-binding</keyword>
<dbReference type="GO" id="GO:0043565">
    <property type="term" value="F:sequence-specific DNA binding"/>
    <property type="evidence" value="ECO:0007669"/>
    <property type="project" value="InterPro"/>
</dbReference>
<comment type="caution">
    <text evidence="6">The sequence shown here is derived from an EMBL/GenBank/DDBJ whole genome shotgun (WGS) entry which is preliminary data.</text>
</comment>
<dbReference type="InterPro" id="IPR036388">
    <property type="entry name" value="WH-like_DNA-bd_sf"/>
</dbReference>
<feature type="region of interest" description="Disordered" evidence="4">
    <location>
        <begin position="365"/>
        <end position="419"/>
    </location>
</feature>
<sequence>MTTIALASAVTPHTVSTQAQRLNISRSAVCVTDVKASEGRQFSEEPRQLKIHAPSHSGLRGPVASHDLEVGRDIPTVVPDEPRAGPSAAATVFSISADEPRNKAFSWDHRAAPTPVSAPASYQASPASSPPFGSRGGESVPSFELGDSFGVLIDARQGGGGGGGGSSVGETMSGARERKSRKGKAQPHRRSSSFSSKSTRSPQLQSLTSHAAASTITGETKFTKPAQGALRMNKFVQRLHTTLMQEAGRDTVTWEKGCLKLHSVDDFTRDILPAYFKTSNFKTFRRQLNYYGFVHAKSVQDARGRTTAFWMNQELASTGCSDVDSILLLKRVDASEGAKTVDGRRMRKEGAINILAKTDASVISPTDLRKSTSSRSSSRTKPRPRVVSRESIENIGASRGGSRNTSRNSSRNSSPVLKPVESIESSKLYNKIVNANSVREGLYNNSSNFNSNHNYNNSVAEISAVARQLMGLRELGGRGRISPRAGGEGFSFMRN</sequence>
<feature type="compositionally biased region" description="Basic residues" evidence="4">
    <location>
        <begin position="178"/>
        <end position="191"/>
    </location>
</feature>
<dbReference type="SUPFAM" id="SSF46785">
    <property type="entry name" value="Winged helix' DNA-binding domain"/>
    <property type="match status" value="1"/>
</dbReference>
<feature type="compositionally biased region" description="Low complexity" evidence="4">
    <location>
        <begin position="115"/>
        <end position="131"/>
    </location>
</feature>
<dbReference type="AlphaFoldDB" id="A0A9W7APZ0"/>